<feature type="region of interest" description="Disordered" evidence="2">
    <location>
        <begin position="1"/>
        <end position="34"/>
    </location>
</feature>
<reference evidence="4 5" key="1">
    <citation type="submission" date="2018-12" db="EMBL/GenBank/DDBJ databases">
        <title>Draft genome sequence of Xylaria grammica IHI A82.</title>
        <authorList>
            <person name="Buettner E."/>
            <person name="Kellner H."/>
        </authorList>
    </citation>
    <scope>NUCLEOTIDE SEQUENCE [LARGE SCALE GENOMIC DNA]</scope>
    <source>
        <strain evidence="4 5">IHI A82</strain>
    </source>
</reference>
<comment type="caution">
    <text evidence="4">The sequence shown here is derived from an EMBL/GenBank/DDBJ whole genome shotgun (WGS) entry which is preliminary data.</text>
</comment>
<evidence type="ECO:0000256" key="2">
    <source>
        <dbReference type="SAM" id="MobiDB-lite"/>
    </source>
</evidence>
<protein>
    <recommendedName>
        <fullName evidence="3">Nephrocystin 3-like N-terminal domain-containing protein</fullName>
    </recommendedName>
</protein>
<name>A0A439CX31_9PEZI</name>
<proteinExistence type="predicted"/>
<feature type="domain" description="Nephrocystin 3-like N-terminal" evidence="3">
    <location>
        <begin position="284"/>
        <end position="372"/>
    </location>
</feature>
<dbReference type="PANTHER" id="PTHR10039">
    <property type="entry name" value="AMELOGENIN"/>
    <property type="match status" value="1"/>
</dbReference>
<evidence type="ECO:0000259" key="3">
    <source>
        <dbReference type="Pfam" id="PF24883"/>
    </source>
</evidence>
<gene>
    <name evidence="4" type="ORF">EKO27_g8320</name>
</gene>
<dbReference type="PANTHER" id="PTHR10039:SF15">
    <property type="entry name" value="NACHT DOMAIN-CONTAINING PROTEIN"/>
    <property type="match status" value="1"/>
</dbReference>
<dbReference type="EMBL" id="RYZI01000308">
    <property type="protein sequence ID" value="RWA06782.1"/>
    <property type="molecule type" value="Genomic_DNA"/>
</dbReference>
<evidence type="ECO:0000313" key="4">
    <source>
        <dbReference type="EMBL" id="RWA06782.1"/>
    </source>
</evidence>
<accession>A0A439CX31</accession>
<organism evidence="4 5">
    <name type="scientific">Xylaria grammica</name>
    <dbReference type="NCBI Taxonomy" id="363999"/>
    <lineage>
        <taxon>Eukaryota</taxon>
        <taxon>Fungi</taxon>
        <taxon>Dikarya</taxon>
        <taxon>Ascomycota</taxon>
        <taxon>Pezizomycotina</taxon>
        <taxon>Sordariomycetes</taxon>
        <taxon>Xylariomycetidae</taxon>
        <taxon>Xylariales</taxon>
        <taxon>Xylariaceae</taxon>
        <taxon>Xylaria</taxon>
    </lineage>
</organism>
<keyword evidence="5" id="KW-1185">Reference proteome</keyword>
<dbReference type="InterPro" id="IPR027417">
    <property type="entry name" value="P-loop_NTPase"/>
</dbReference>
<dbReference type="AlphaFoldDB" id="A0A439CX31"/>
<dbReference type="InterPro" id="IPR056884">
    <property type="entry name" value="NPHP3-like_N"/>
</dbReference>
<dbReference type="Gene3D" id="3.40.50.300">
    <property type="entry name" value="P-loop containing nucleotide triphosphate hydrolases"/>
    <property type="match status" value="1"/>
</dbReference>
<evidence type="ECO:0000256" key="1">
    <source>
        <dbReference type="ARBA" id="ARBA00022737"/>
    </source>
</evidence>
<evidence type="ECO:0000313" key="5">
    <source>
        <dbReference type="Proteomes" id="UP000286045"/>
    </source>
</evidence>
<keyword evidence="1" id="KW-0677">Repeat</keyword>
<dbReference type="SUPFAM" id="SSF52540">
    <property type="entry name" value="P-loop containing nucleoside triphosphate hydrolases"/>
    <property type="match status" value="1"/>
</dbReference>
<dbReference type="Proteomes" id="UP000286045">
    <property type="component" value="Unassembled WGS sequence"/>
</dbReference>
<dbReference type="Pfam" id="PF24883">
    <property type="entry name" value="NPHP3_N"/>
    <property type="match status" value="1"/>
</dbReference>
<feature type="compositionally biased region" description="Polar residues" evidence="2">
    <location>
        <begin position="1"/>
        <end position="29"/>
    </location>
</feature>
<sequence>MNTTNDGATSGTSGVESRSQELQYTSGAQRRSDMPAYEDVELEIRKQLQKFSSSLLEAMNPIKDLVVEVGKPAGYLVTVPEIHSIVGDLQRTIARVESSIVPKMAPDGALQPNFTYPNLVVQLEEIKSQITQAGQRFQAILQAPKHRPPRRWFRGKGWRLQIKDLKELHARVKDATSTLELLVAAITMTAALEQRNFRGTQKLNSINEALRNSLPPGHILLEEKTTVSQPAQQSPGQPVLRKVLVRRTKAAFLTDQRFDDFYHSNISISNRARHQYFRAERLEGTCDWFFGQKPWGEWISSSTCGTPSTLYCWGAPGIGKSTITSLVIDELANANRVRAFCYLGDCGVSSAESLVLSLGSQLWKSYSEVVPHDSGVYGSDHGSHISREGAAETEGNVHVRASTEKNLVLYPTNDAEMPTGALPDAPVPMSLHAKPQATFNVLLDALIQLIRRLNGEDGKVFIVIDSWDKERMEPGREHDFDALLTGVQSVGCRVFLTSRTKPHNTLQASEFVSLPIEESTSTEILRI</sequence>